<evidence type="ECO:0000313" key="3">
    <source>
        <dbReference type="EMBL" id="SGZ38022.1"/>
    </source>
</evidence>
<keyword evidence="4" id="KW-1185">Reference proteome</keyword>
<dbReference type="OrthoDB" id="4066896at2759"/>
<evidence type="ECO:0000313" key="4">
    <source>
        <dbReference type="Proteomes" id="UP000183365"/>
    </source>
</evidence>
<sequence length="1438" mass="163777">MNITKEHRRNKSSLGSSNTFVVNSVVKQFDDESGSDQNVDINHTCDAPDLSSIYDDKTKDLEQNESLIRQKDNDNITTVNKPSFNIDNISLPTNIFNFLEPDSQTLKDAKKFHDVFSESCIVKLYDEIILQKFIAIVYNINKTPDSFSCFLIDKFGCTFHNNINISKSSKYFEAIHNLPREHQNLNVSKCVAASVLQKYAYILKHHPEFVENQELLNPITAANTLINSDLIDTNEVVTPLQVCLKIQQFSLLNDRQLFSNFIDVVYDTNLGLEKMEQNNSLVFFLGEQLEQLFNPLTEYSPEEMEQTYKPTSNAVKVEEVPIIQTILKEFISVQTYLTIDLVRFLTKFIIPLRIAITKQQIPGLTSAKFNEVFPPTIDEVTRVNCIFLDALKISSDYGLKECMKCTDQTISYFYKAYTRHEAATKNCFKKIEMFFEHYPSIKEYVDLNKYTVLKINTVINAPQEKLFKIKLILDRLMKESGLNLLENTENEVTTQYKHIIDVINQFGTAGELKEKNTEKLYQQRILTPSGKLLTEIATDWPVELQYKWLKRKVVGTFDCINQYTGLKNCIVIFSDYIVCLEVLDDYDITNNPLISDILMNSLINEKPLPNTIPRLRVTNYSAVSKTLVTAYGGKGQLRIDLLNDDEALYMQLVNPTDSVEYICELLTKACILCKSSAFHLFRESYSVDIRDEKTKFNCYVTAHDLLNYEKEKIKSPFTIFLNIAPSINLLKQNGVFYGFFVNNVTASKVEISMLSLSKTFKTEKIECSVSEYNHVIMKKLTDIAFVDYYYSLNSPLIDKILSINATIVDQVEKPLIKLKESVMLSNRDLKRFSTLLNPKSPLLNSSLSASSIHANKAVKKNEHLKKIEAIEKKREYPPKVASSAVEPKIEKEKKLNIVPVTNLKENIPPVVDLNNKQLQNPNTIEPKDAKISNKKKEKRKKKRLSGFFKSLFGGNNKSQEVSEKGNISNGTDNSKILISNYKQQTKPAKISSTTKPKELTIKTLASVSKKENLSSPSKEIISSPVKIQREQYKEDDLPKLNSNLDSNLFKDSRGSRVSSNAVPVKNEKLTIATKSPFIDEGVISENNESDNSDTEIGQAYISPISSSFDNNIKMITPEKVDVFNTKHSVFDTGYNATVKSDEDNLDDIEDVIIEDNGKTKRVKISQSPSFRELFLKLETDIKPYNVRSSPNYWSSTSLNTNGLENDKERNAPLKNELGNIYETVVEEDEQDDNNTDLPEEDINQLKKSLIINTKSDHVIEIPKHSPLEAQFPTSATSSKNQNKWIPQERYGSKFKVVKYERAEFVSPQKSDFLASPSKTPLMRNSNDDITVDIKTMTLDGVNLDFVSPVKASDETMQNIDPGRRIISDLKIDFSDINIENESFNKNTEAFDASEVKDTKQDSPHIFATKNQEKDSTINTKNKKIDIRSESFGYLSDFI</sequence>
<evidence type="ECO:0000256" key="1">
    <source>
        <dbReference type="SAM" id="MobiDB-lite"/>
    </source>
</evidence>
<feature type="compositionally biased region" description="Basic residues" evidence="1">
    <location>
        <begin position="932"/>
        <end position="944"/>
    </location>
</feature>
<dbReference type="Pfam" id="PF25351">
    <property type="entry name" value="PH_BUD3_C"/>
    <property type="match status" value="1"/>
</dbReference>
<reference evidence="4" key="1">
    <citation type="submission" date="2016-11" db="EMBL/GenBank/DDBJ databases">
        <authorList>
            <person name="Guldener U."/>
        </authorList>
    </citation>
    <scope>NUCLEOTIDE SEQUENCE [LARGE SCALE GENOMIC DNA]</scope>
</reference>
<dbReference type="EMBL" id="FQNF01000003">
    <property type="protein sequence ID" value="SGZ38022.1"/>
    <property type="molecule type" value="Genomic_DNA"/>
</dbReference>
<dbReference type="InterPro" id="IPR000219">
    <property type="entry name" value="DH_dom"/>
</dbReference>
<feature type="compositionally biased region" description="Polar residues" evidence="1">
    <location>
        <begin position="914"/>
        <end position="923"/>
    </location>
</feature>
<dbReference type="Proteomes" id="UP000183365">
    <property type="component" value="Unassembled WGS sequence"/>
</dbReference>
<dbReference type="InterPro" id="IPR021895">
    <property type="entry name" value="Bud3_N"/>
</dbReference>
<feature type="region of interest" description="Disordered" evidence="1">
    <location>
        <begin position="913"/>
        <end position="973"/>
    </location>
</feature>
<dbReference type="VEuPathDB" id="FungiDB:HGUI_00222"/>
<dbReference type="GO" id="GO:0005085">
    <property type="term" value="F:guanyl-nucleotide exchange factor activity"/>
    <property type="evidence" value="ECO:0007669"/>
    <property type="project" value="InterPro"/>
</dbReference>
<proteinExistence type="predicted"/>
<evidence type="ECO:0000259" key="2">
    <source>
        <dbReference type="PROSITE" id="PS50010"/>
    </source>
</evidence>
<dbReference type="Pfam" id="PF12015">
    <property type="entry name" value="Bud3_N"/>
    <property type="match status" value="1"/>
</dbReference>
<dbReference type="InterPro" id="IPR035899">
    <property type="entry name" value="DBL_dom_sf"/>
</dbReference>
<name>A0A1L0FEJ9_9ASCO</name>
<feature type="compositionally biased region" description="Polar residues" evidence="1">
    <location>
        <begin position="953"/>
        <end position="973"/>
    </location>
</feature>
<feature type="domain" description="DH" evidence="2">
    <location>
        <begin position="322"/>
        <end position="509"/>
    </location>
</feature>
<protein>
    <recommendedName>
        <fullName evidence="2">DH domain-containing protein</fullName>
    </recommendedName>
</protein>
<dbReference type="PROSITE" id="PS50010">
    <property type="entry name" value="DH_2"/>
    <property type="match status" value="1"/>
</dbReference>
<dbReference type="InterPro" id="IPR057454">
    <property type="entry name" value="Bud3_C"/>
</dbReference>
<dbReference type="SUPFAM" id="SSF48065">
    <property type="entry name" value="DBL homology domain (DH-domain)"/>
    <property type="match status" value="1"/>
</dbReference>
<gene>
    <name evidence="3" type="ORF">HGUI_00222</name>
</gene>
<organism evidence="3 4">
    <name type="scientific">Hanseniaspora guilliermondii</name>
    <dbReference type="NCBI Taxonomy" id="56406"/>
    <lineage>
        <taxon>Eukaryota</taxon>
        <taxon>Fungi</taxon>
        <taxon>Dikarya</taxon>
        <taxon>Ascomycota</taxon>
        <taxon>Saccharomycotina</taxon>
        <taxon>Saccharomycetes</taxon>
        <taxon>Saccharomycodales</taxon>
        <taxon>Saccharomycodaceae</taxon>
        <taxon>Hanseniaspora</taxon>
    </lineage>
</organism>
<accession>A0A1L0FEJ9</accession>